<dbReference type="GeneID" id="37500534"/>
<evidence type="ECO:0000256" key="1">
    <source>
        <dbReference type="SAM" id="Phobius"/>
    </source>
</evidence>
<organism evidence="2">
    <name type="scientific">Lactifluus volemus</name>
    <dbReference type="NCBI Taxonomy" id="71967"/>
    <lineage>
        <taxon>Eukaryota</taxon>
        <taxon>Fungi</taxon>
        <taxon>Dikarya</taxon>
        <taxon>Basidiomycota</taxon>
        <taxon>Agaricomycotina</taxon>
        <taxon>Agaricomycetes</taxon>
        <taxon>Russulales</taxon>
        <taxon>Russulaceae</taxon>
        <taxon>Lactifluus</taxon>
    </lineage>
</organism>
<name>A0A2Z4M8V3_9AGAM</name>
<protein>
    <submittedName>
        <fullName evidence="2">Uncharacterized protein</fullName>
    </submittedName>
</protein>
<gene>
    <name evidence="2" type="primary">orf160</name>
</gene>
<keyword evidence="1" id="KW-1133">Transmembrane helix</keyword>
<keyword evidence="2" id="KW-0496">Mitochondrion</keyword>
<keyword evidence="1" id="KW-0472">Membrane</keyword>
<dbReference type="RefSeq" id="YP_009498171.1">
    <property type="nucleotide sequence ID" value="NC_038054.1"/>
</dbReference>
<evidence type="ECO:0000313" key="2">
    <source>
        <dbReference type="EMBL" id="AWX52878.1"/>
    </source>
</evidence>
<sequence>MWPKLIFEILILLVSILASSGIIYLFTIFHLKNRIFLDSLAVNTNVLEENALDIIHFQNNIIELEEGFTSLDSMTVLDLQTHNLWLEKVLELHELPLNTAESVFQQIKLEELNILYSQDIIHYGITQTDLRVLIESIQVMNLLQPDTNHFILTMMSYLHL</sequence>
<dbReference type="EMBL" id="MH319474">
    <property type="protein sequence ID" value="AWX52878.1"/>
    <property type="molecule type" value="Genomic_DNA"/>
</dbReference>
<feature type="transmembrane region" description="Helical" evidence="1">
    <location>
        <begin position="6"/>
        <end position="29"/>
    </location>
</feature>
<proteinExistence type="predicted"/>
<geneLocation type="mitochondrion" evidence="2"/>
<reference evidence="2" key="1">
    <citation type="journal article" date="2019" name="Int. J. Biol. Macromol.">
        <title>Characterization and comparative analysis of six complete mitochondrial genomes from ectomycorrhizal fungi of the Lactarius genus and phylogenetic analysis of the Agaricomycetes.</title>
        <authorList>
            <person name="Li Q."/>
            <person name="Wang Q."/>
            <person name="Jin X."/>
            <person name="Chen Z."/>
            <person name="Xiong C."/>
            <person name="Li P."/>
            <person name="Liu Q."/>
            <person name="Huang W."/>
        </authorList>
    </citation>
    <scope>NUCLEOTIDE SEQUENCE</scope>
</reference>
<accession>A0A2Z4M8V3</accession>
<dbReference type="AlphaFoldDB" id="A0A2Z4M8V3"/>
<keyword evidence="1" id="KW-0812">Transmembrane</keyword>